<dbReference type="AlphaFoldDB" id="A0A2K1L8C6"/>
<gene>
    <name evidence="1" type="ORF">PHYPA_000707</name>
</gene>
<dbReference type="Gramene" id="Pp3c1_15510V3.1">
    <property type="protein sequence ID" value="PAC:32971120.CDS.1"/>
    <property type="gene ID" value="Pp3c1_15510"/>
</dbReference>
<accession>A0A2K1L8C6</accession>
<dbReference type="Proteomes" id="UP000006727">
    <property type="component" value="Chromosome 1"/>
</dbReference>
<evidence type="ECO:0000313" key="2">
    <source>
        <dbReference type="EnsemblPlants" id="PAC:32971120.CDS.1"/>
    </source>
</evidence>
<dbReference type="InParanoid" id="A0A2K1L8C6"/>
<keyword evidence="3" id="KW-1185">Reference proteome</keyword>
<sequence length="54" mass="5988">MVVSGDDAQNCKIVQAEMQRLKRFPSGSSYATNRFRMLDKALQLLGKVCGNVIV</sequence>
<reference evidence="1 3" key="2">
    <citation type="journal article" date="2018" name="Plant J.">
        <title>The Physcomitrella patens chromosome-scale assembly reveals moss genome structure and evolution.</title>
        <authorList>
            <person name="Lang D."/>
            <person name="Ullrich K.K."/>
            <person name="Murat F."/>
            <person name="Fuchs J."/>
            <person name="Jenkins J."/>
            <person name="Haas F.B."/>
            <person name="Piednoel M."/>
            <person name="Gundlach H."/>
            <person name="Van Bel M."/>
            <person name="Meyberg R."/>
            <person name="Vives C."/>
            <person name="Morata J."/>
            <person name="Symeonidi A."/>
            <person name="Hiss M."/>
            <person name="Muchero W."/>
            <person name="Kamisugi Y."/>
            <person name="Saleh O."/>
            <person name="Blanc G."/>
            <person name="Decker E.L."/>
            <person name="van Gessel N."/>
            <person name="Grimwood J."/>
            <person name="Hayes R.D."/>
            <person name="Graham S.W."/>
            <person name="Gunter L.E."/>
            <person name="McDaniel S.F."/>
            <person name="Hoernstein S.N.W."/>
            <person name="Larsson A."/>
            <person name="Li F.W."/>
            <person name="Perroud P.F."/>
            <person name="Phillips J."/>
            <person name="Ranjan P."/>
            <person name="Rokshar D.S."/>
            <person name="Rothfels C.J."/>
            <person name="Schneider L."/>
            <person name="Shu S."/>
            <person name="Stevenson D.W."/>
            <person name="Thummler F."/>
            <person name="Tillich M."/>
            <person name="Villarreal Aguilar J.C."/>
            <person name="Widiez T."/>
            <person name="Wong G.K."/>
            <person name="Wymore A."/>
            <person name="Zhang Y."/>
            <person name="Zimmer A.D."/>
            <person name="Quatrano R.S."/>
            <person name="Mayer K.F.X."/>
            <person name="Goodstein D."/>
            <person name="Casacuberta J.M."/>
            <person name="Vandepoele K."/>
            <person name="Reski R."/>
            <person name="Cuming A.C."/>
            <person name="Tuskan G.A."/>
            <person name="Maumus F."/>
            <person name="Salse J."/>
            <person name="Schmutz J."/>
            <person name="Rensing S.A."/>
        </authorList>
    </citation>
    <scope>NUCLEOTIDE SEQUENCE [LARGE SCALE GENOMIC DNA]</scope>
    <source>
        <strain evidence="2 3">cv. Gransden 2004</strain>
    </source>
</reference>
<evidence type="ECO:0000313" key="3">
    <source>
        <dbReference type="Proteomes" id="UP000006727"/>
    </source>
</evidence>
<reference evidence="1 3" key="1">
    <citation type="journal article" date="2008" name="Science">
        <title>The Physcomitrella genome reveals evolutionary insights into the conquest of land by plants.</title>
        <authorList>
            <person name="Rensing S."/>
            <person name="Lang D."/>
            <person name="Zimmer A."/>
            <person name="Terry A."/>
            <person name="Salamov A."/>
            <person name="Shapiro H."/>
            <person name="Nishiyama T."/>
            <person name="Perroud P.-F."/>
            <person name="Lindquist E."/>
            <person name="Kamisugi Y."/>
            <person name="Tanahashi T."/>
            <person name="Sakakibara K."/>
            <person name="Fujita T."/>
            <person name="Oishi K."/>
            <person name="Shin-I T."/>
            <person name="Kuroki Y."/>
            <person name="Toyoda A."/>
            <person name="Suzuki Y."/>
            <person name="Hashimoto A."/>
            <person name="Yamaguchi K."/>
            <person name="Sugano A."/>
            <person name="Kohara Y."/>
            <person name="Fujiyama A."/>
            <person name="Anterola A."/>
            <person name="Aoki S."/>
            <person name="Ashton N."/>
            <person name="Barbazuk W.B."/>
            <person name="Barker E."/>
            <person name="Bennetzen J."/>
            <person name="Bezanilla M."/>
            <person name="Blankenship R."/>
            <person name="Cho S.H."/>
            <person name="Dutcher S."/>
            <person name="Estelle M."/>
            <person name="Fawcett J.A."/>
            <person name="Gundlach H."/>
            <person name="Hanada K."/>
            <person name="Heyl A."/>
            <person name="Hicks K.A."/>
            <person name="Hugh J."/>
            <person name="Lohr M."/>
            <person name="Mayer K."/>
            <person name="Melkozernov A."/>
            <person name="Murata T."/>
            <person name="Nelson D."/>
            <person name="Pils B."/>
            <person name="Prigge M."/>
            <person name="Reiss B."/>
            <person name="Renner T."/>
            <person name="Rombauts S."/>
            <person name="Rushton P."/>
            <person name="Sanderfoot A."/>
            <person name="Schween G."/>
            <person name="Shiu S.-H."/>
            <person name="Stueber K."/>
            <person name="Theodoulou F.L."/>
            <person name="Tu H."/>
            <person name="Van de Peer Y."/>
            <person name="Verrier P.J."/>
            <person name="Waters E."/>
            <person name="Wood A."/>
            <person name="Yang L."/>
            <person name="Cove D."/>
            <person name="Cuming A."/>
            <person name="Hasebe M."/>
            <person name="Lucas S."/>
            <person name="Mishler D.B."/>
            <person name="Reski R."/>
            <person name="Grigoriev I."/>
            <person name="Quatrano R.S."/>
            <person name="Boore J.L."/>
        </authorList>
    </citation>
    <scope>NUCLEOTIDE SEQUENCE [LARGE SCALE GENOMIC DNA]</scope>
    <source>
        <strain evidence="2 3">cv. Gransden 2004</strain>
    </source>
</reference>
<dbReference type="EnsemblPlants" id="Pp3c1_15510V3.1">
    <property type="protein sequence ID" value="PAC:32971120.CDS.1"/>
    <property type="gene ID" value="Pp3c1_15510"/>
</dbReference>
<reference evidence="2" key="3">
    <citation type="submission" date="2020-12" db="UniProtKB">
        <authorList>
            <consortium name="EnsemblPlants"/>
        </authorList>
    </citation>
    <scope>IDENTIFICATION</scope>
</reference>
<organism evidence="1">
    <name type="scientific">Physcomitrium patens</name>
    <name type="common">Spreading-leaved earth moss</name>
    <name type="synonym">Physcomitrella patens</name>
    <dbReference type="NCBI Taxonomy" id="3218"/>
    <lineage>
        <taxon>Eukaryota</taxon>
        <taxon>Viridiplantae</taxon>
        <taxon>Streptophyta</taxon>
        <taxon>Embryophyta</taxon>
        <taxon>Bryophyta</taxon>
        <taxon>Bryophytina</taxon>
        <taxon>Bryopsida</taxon>
        <taxon>Funariidae</taxon>
        <taxon>Funariales</taxon>
        <taxon>Funariaceae</taxon>
        <taxon>Physcomitrium</taxon>
    </lineage>
</organism>
<dbReference type="EMBL" id="ABEU02000001">
    <property type="protein sequence ID" value="PNR62283.1"/>
    <property type="molecule type" value="Genomic_DNA"/>
</dbReference>
<proteinExistence type="predicted"/>
<protein>
    <submittedName>
        <fullName evidence="1 2">Uncharacterized protein</fullName>
    </submittedName>
</protein>
<name>A0A2K1L8C6_PHYPA</name>
<evidence type="ECO:0000313" key="1">
    <source>
        <dbReference type="EMBL" id="PNR62283.1"/>
    </source>
</evidence>